<gene>
    <name evidence="3" type="ORF">LADA_0D00188G</name>
</gene>
<dbReference type="PANTHER" id="PTHR13526:SF8">
    <property type="entry name" value="TRANSCRIPTION FACTOR SPT20 HOMOLOG"/>
    <property type="match status" value="1"/>
</dbReference>
<reference evidence="3 4" key="1">
    <citation type="submission" date="2016-03" db="EMBL/GenBank/DDBJ databases">
        <authorList>
            <person name="Devillers H."/>
        </authorList>
    </citation>
    <scope>NUCLEOTIDE SEQUENCE [LARGE SCALE GENOMIC DNA]</scope>
    <source>
        <strain evidence="3">CBS 10888</strain>
    </source>
</reference>
<dbReference type="STRING" id="1266660.A0A1G4J3W8"/>
<dbReference type="InterPro" id="IPR046468">
    <property type="entry name" value="Spt20-like_SEP"/>
</dbReference>
<accession>A0A1G4J3W8</accession>
<evidence type="ECO:0000313" key="3">
    <source>
        <dbReference type="EMBL" id="SCU84160.1"/>
    </source>
</evidence>
<protein>
    <submittedName>
        <fullName evidence="3">LADA_0D00188g1_1</fullName>
    </submittedName>
</protein>
<keyword evidence="4" id="KW-1185">Reference proteome</keyword>
<evidence type="ECO:0000259" key="2">
    <source>
        <dbReference type="Pfam" id="PF12090"/>
    </source>
</evidence>
<name>A0A1G4J3W8_9SACH</name>
<dbReference type="GO" id="GO:0006357">
    <property type="term" value="P:regulation of transcription by RNA polymerase II"/>
    <property type="evidence" value="ECO:0007669"/>
    <property type="project" value="EnsemblFungi"/>
</dbReference>
<feature type="compositionally biased region" description="Basic residues" evidence="1">
    <location>
        <begin position="567"/>
        <end position="576"/>
    </location>
</feature>
<feature type="compositionally biased region" description="Low complexity" evidence="1">
    <location>
        <begin position="450"/>
        <end position="461"/>
    </location>
</feature>
<organism evidence="3 4">
    <name type="scientific">Lachancea dasiensis</name>
    <dbReference type="NCBI Taxonomy" id="1072105"/>
    <lineage>
        <taxon>Eukaryota</taxon>
        <taxon>Fungi</taxon>
        <taxon>Dikarya</taxon>
        <taxon>Ascomycota</taxon>
        <taxon>Saccharomycotina</taxon>
        <taxon>Saccharomycetes</taxon>
        <taxon>Saccharomycetales</taxon>
        <taxon>Saccharomycetaceae</taxon>
        <taxon>Lachancea</taxon>
    </lineage>
</organism>
<dbReference type="GO" id="GO:0046695">
    <property type="term" value="C:SLIK (SAGA-like) complex"/>
    <property type="evidence" value="ECO:0007669"/>
    <property type="project" value="EnsemblFungi"/>
</dbReference>
<feature type="compositionally biased region" description="Polar residues" evidence="1">
    <location>
        <begin position="1"/>
        <end position="16"/>
    </location>
</feature>
<dbReference type="GO" id="GO:0006325">
    <property type="term" value="P:chromatin organization"/>
    <property type="evidence" value="ECO:0007669"/>
    <property type="project" value="EnsemblFungi"/>
</dbReference>
<dbReference type="Pfam" id="PF12090">
    <property type="entry name" value="Spt20_SEP"/>
    <property type="match status" value="1"/>
</dbReference>
<feature type="region of interest" description="Disordered" evidence="1">
    <location>
        <begin position="450"/>
        <end position="474"/>
    </location>
</feature>
<feature type="region of interest" description="Disordered" evidence="1">
    <location>
        <begin position="209"/>
        <end position="303"/>
    </location>
</feature>
<dbReference type="GO" id="GO:0036498">
    <property type="term" value="P:IRE1-mediated unfolded protein response"/>
    <property type="evidence" value="ECO:0007669"/>
    <property type="project" value="EnsemblFungi"/>
</dbReference>
<dbReference type="InterPro" id="IPR021950">
    <property type="entry name" value="Spt20"/>
</dbReference>
<evidence type="ECO:0000313" key="4">
    <source>
        <dbReference type="Proteomes" id="UP000190274"/>
    </source>
</evidence>
<dbReference type="AlphaFoldDB" id="A0A1G4J3W8"/>
<feature type="region of interest" description="Disordered" evidence="1">
    <location>
        <begin position="537"/>
        <end position="597"/>
    </location>
</feature>
<dbReference type="Proteomes" id="UP000190274">
    <property type="component" value="Chromosome D"/>
</dbReference>
<feature type="compositionally biased region" description="Basic residues" evidence="1">
    <location>
        <begin position="588"/>
        <end position="597"/>
    </location>
</feature>
<evidence type="ECO:0000256" key="1">
    <source>
        <dbReference type="SAM" id="MobiDB-lite"/>
    </source>
</evidence>
<dbReference type="OrthoDB" id="1932706at2759"/>
<feature type="compositionally biased region" description="Low complexity" evidence="1">
    <location>
        <begin position="46"/>
        <end position="58"/>
    </location>
</feature>
<dbReference type="EMBL" id="LT598454">
    <property type="protein sequence ID" value="SCU84160.1"/>
    <property type="molecule type" value="Genomic_DNA"/>
</dbReference>
<dbReference type="GO" id="GO:0003712">
    <property type="term" value="F:transcription coregulator activity"/>
    <property type="evidence" value="ECO:0007669"/>
    <property type="project" value="EnsemblFungi"/>
</dbReference>
<feature type="region of interest" description="Disordered" evidence="1">
    <location>
        <begin position="1"/>
        <end position="58"/>
    </location>
</feature>
<dbReference type="PANTHER" id="PTHR13526">
    <property type="entry name" value="TRANSCRIPTION FACTOR SPT20 HOMOLOG"/>
    <property type="match status" value="1"/>
</dbReference>
<feature type="compositionally biased region" description="Low complexity" evidence="1">
    <location>
        <begin position="538"/>
        <end position="559"/>
    </location>
</feature>
<proteinExistence type="predicted"/>
<feature type="domain" description="Spt20-like SEP" evidence="2">
    <location>
        <begin position="115"/>
        <end position="377"/>
    </location>
</feature>
<feature type="region of interest" description="Disordered" evidence="1">
    <location>
        <begin position="394"/>
        <end position="416"/>
    </location>
</feature>
<feature type="compositionally biased region" description="Polar residues" evidence="1">
    <location>
        <begin position="222"/>
        <end position="252"/>
    </location>
</feature>
<dbReference type="GO" id="GO:0000124">
    <property type="term" value="C:SAGA complex"/>
    <property type="evidence" value="ECO:0007669"/>
    <property type="project" value="EnsemblFungi"/>
</dbReference>
<sequence>MNDTAFGSSINSNGDTTGAVPHNLGQATSDRNRPPSVGNSGNMTPLQQKAHIQQQQQQQQRLLMQQKLRQQQQQQQQAMQNYENQFYQFLMTVNKKPKRLYNFAEDPDAILKKYEQFRPSFEFHIYENNYKICAPANTRVQQQQRTPQATSDGLILNKNNSTLKEFLEYVARGCIPEAIMEVLKDCNIQFYEGNLILQVYDHTNTVDVKQTQKKTPEPTPTNGAGVQNPTVTSSSAPTSESTGATPTASNQGVRPDLHGQPSSRPVDNVNDVAATSGSLKKAPSNGETIGSASEFGESGDAKSAKEIVATFKRPRVYRTLLRPNGLTHYYDMLSYADHTRFSDNIYQQLESEILTLTKRNLDLDVPLNPYEHREKLDDVDFLPFDKQLHRELSTRKGTKGQVGHIDLHEESPQHSSSYEQMMLIMSERTSTTTMSTIAASLAKGAADLTNSSLKNSGGKNSPTTSSTPGRGNTSNSVAAAAVAAAAAVGSSSNDNNQFSRLKFVEQWRANKEKRKQQAMNANIAPASYNQRISMSAPLSAQQIKQQQQSLEQQKANAKGPVDDDKAKVKKPRKTVKKSTPAATTDSSKKKKTAKTKK</sequence>
<feature type="compositionally biased region" description="Polar residues" evidence="1">
    <location>
        <begin position="462"/>
        <end position="474"/>
    </location>
</feature>